<gene>
    <name evidence="1" type="ORF">CR513_21646</name>
</gene>
<reference evidence="1" key="1">
    <citation type="submission" date="2018-05" db="EMBL/GenBank/DDBJ databases">
        <title>Draft genome of Mucuna pruriens seed.</title>
        <authorList>
            <person name="Nnadi N.E."/>
            <person name="Vos R."/>
            <person name="Hasami M.H."/>
            <person name="Devisetty U.K."/>
            <person name="Aguiy J.C."/>
        </authorList>
    </citation>
    <scope>NUCLEOTIDE SEQUENCE [LARGE SCALE GENOMIC DNA]</scope>
    <source>
        <strain evidence="1">JCA_2017</strain>
    </source>
</reference>
<evidence type="ECO:0000313" key="2">
    <source>
        <dbReference type="Proteomes" id="UP000257109"/>
    </source>
</evidence>
<protein>
    <submittedName>
        <fullName evidence="1">Uncharacterized protein</fullName>
    </submittedName>
</protein>
<sequence>MVGASRYCSMRTPSGPSKMMPALDPVWFEDPSIERYQSPLSIVGGPSGVNSMMKSANACAFTWPLRSNEMSNSDNWTLHATILPAKSGFLNSCRIGKSVRTIMLKFWKYGRSCHEAITRAKAAFSIFWYLLSAP</sequence>
<feature type="non-terminal residue" evidence="1">
    <location>
        <position position="1"/>
    </location>
</feature>
<dbReference type="Proteomes" id="UP000257109">
    <property type="component" value="Unassembled WGS sequence"/>
</dbReference>
<dbReference type="AlphaFoldDB" id="A0A371GZ91"/>
<name>A0A371GZ91_MUCPR</name>
<organism evidence="1 2">
    <name type="scientific">Mucuna pruriens</name>
    <name type="common">Velvet bean</name>
    <name type="synonym">Dolichos pruriens</name>
    <dbReference type="NCBI Taxonomy" id="157652"/>
    <lineage>
        <taxon>Eukaryota</taxon>
        <taxon>Viridiplantae</taxon>
        <taxon>Streptophyta</taxon>
        <taxon>Embryophyta</taxon>
        <taxon>Tracheophyta</taxon>
        <taxon>Spermatophyta</taxon>
        <taxon>Magnoliopsida</taxon>
        <taxon>eudicotyledons</taxon>
        <taxon>Gunneridae</taxon>
        <taxon>Pentapetalae</taxon>
        <taxon>rosids</taxon>
        <taxon>fabids</taxon>
        <taxon>Fabales</taxon>
        <taxon>Fabaceae</taxon>
        <taxon>Papilionoideae</taxon>
        <taxon>50 kb inversion clade</taxon>
        <taxon>NPAAA clade</taxon>
        <taxon>indigoferoid/millettioid clade</taxon>
        <taxon>Phaseoleae</taxon>
        <taxon>Mucuna</taxon>
    </lineage>
</organism>
<proteinExistence type="predicted"/>
<keyword evidence="2" id="KW-1185">Reference proteome</keyword>
<accession>A0A371GZ91</accession>
<dbReference type="EMBL" id="QJKJ01004048">
    <property type="protein sequence ID" value="RDX95783.1"/>
    <property type="molecule type" value="Genomic_DNA"/>
</dbReference>
<dbReference type="OrthoDB" id="1456302at2759"/>
<comment type="caution">
    <text evidence="1">The sequence shown here is derived from an EMBL/GenBank/DDBJ whole genome shotgun (WGS) entry which is preliminary data.</text>
</comment>
<evidence type="ECO:0000313" key="1">
    <source>
        <dbReference type="EMBL" id="RDX95783.1"/>
    </source>
</evidence>